<evidence type="ECO:0000313" key="17">
    <source>
        <dbReference type="Proteomes" id="UP000297703"/>
    </source>
</evidence>
<proteinExistence type="predicted"/>
<dbReference type="GO" id="GO:0015036">
    <property type="term" value="F:disulfide oxidoreductase activity"/>
    <property type="evidence" value="ECO:0007669"/>
    <property type="project" value="TreeGrafter"/>
</dbReference>
<evidence type="ECO:0000256" key="14">
    <source>
        <dbReference type="SAM" id="SignalP"/>
    </source>
</evidence>
<dbReference type="Gene3D" id="3.40.30.10">
    <property type="entry name" value="Glutaredoxin"/>
    <property type="match status" value="1"/>
</dbReference>
<keyword evidence="7" id="KW-0249">Electron transport</keyword>
<dbReference type="OrthoDB" id="7869097at2759"/>
<evidence type="ECO:0000313" key="16">
    <source>
        <dbReference type="EMBL" id="TFK03081.1"/>
    </source>
</evidence>
<keyword evidence="9 13" id="KW-0472">Membrane</keyword>
<evidence type="ECO:0000256" key="1">
    <source>
        <dbReference type="ARBA" id="ARBA00004115"/>
    </source>
</evidence>
<name>A0A4D9DY99_9SAUR</name>
<accession>A0A4D9DY99</accession>
<evidence type="ECO:0000256" key="11">
    <source>
        <dbReference type="ARBA" id="ARBA00023284"/>
    </source>
</evidence>
<keyword evidence="11" id="KW-0676">Redox-active center</keyword>
<dbReference type="STRING" id="55544.A0A4D9DY99"/>
<dbReference type="EMBL" id="QXTE01000168">
    <property type="protein sequence ID" value="TFK03081.1"/>
    <property type="molecule type" value="Genomic_DNA"/>
</dbReference>
<keyword evidence="3" id="KW-0597">Phosphoprotein</keyword>
<dbReference type="PANTHER" id="PTHR46107">
    <property type="entry name" value="DUMPY: SHORTER THAN WILD-TYPE"/>
    <property type="match status" value="1"/>
</dbReference>
<reference evidence="16 17" key="1">
    <citation type="submission" date="2019-04" db="EMBL/GenBank/DDBJ databases">
        <title>Draft genome of the big-headed turtle Platysternon megacephalum.</title>
        <authorList>
            <person name="Gong S."/>
        </authorList>
    </citation>
    <scope>NUCLEOTIDE SEQUENCE [LARGE SCALE GENOMIC DNA]</scope>
    <source>
        <strain evidence="16">DO16091913</strain>
        <tissue evidence="16">Muscle</tissue>
    </source>
</reference>
<keyword evidence="8 13" id="KW-1133">Transmembrane helix</keyword>
<protein>
    <submittedName>
        <fullName evidence="16">Protein CASC1</fullName>
    </submittedName>
</protein>
<keyword evidence="10" id="KW-1015">Disulfide bond</keyword>
<evidence type="ECO:0000256" key="7">
    <source>
        <dbReference type="ARBA" id="ARBA00022982"/>
    </source>
</evidence>
<evidence type="ECO:0000256" key="2">
    <source>
        <dbReference type="ARBA" id="ARBA00022448"/>
    </source>
</evidence>
<dbReference type="AlphaFoldDB" id="A0A4D9DY99"/>
<evidence type="ECO:0000256" key="4">
    <source>
        <dbReference type="ARBA" id="ARBA00022692"/>
    </source>
</evidence>
<organism evidence="16 17">
    <name type="scientific">Platysternon megacephalum</name>
    <name type="common">big-headed turtle</name>
    <dbReference type="NCBI Taxonomy" id="55544"/>
    <lineage>
        <taxon>Eukaryota</taxon>
        <taxon>Metazoa</taxon>
        <taxon>Chordata</taxon>
        <taxon>Craniata</taxon>
        <taxon>Vertebrata</taxon>
        <taxon>Euteleostomi</taxon>
        <taxon>Archelosauria</taxon>
        <taxon>Testudinata</taxon>
        <taxon>Testudines</taxon>
        <taxon>Cryptodira</taxon>
        <taxon>Durocryptodira</taxon>
        <taxon>Testudinoidea</taxon>
        <taxon>Platysternidae</taxon>
        <taxon>Platysternon</taxon>
    </lineage>
</organism>
<feature type="chain" id="PRO_5020040933" evidence="14">
    <location>
        <begin position="31"/>
        <end position="281"/>
    </location>
</feature>
<keyword evidence="4 13" id="KW-0812">Transmembrane</keyword>
<dbReference type="Proteomes" id="UP000297703">
    <property type="component" value="Unassembled WGS sequence"/>
</dbReference>
<comment type="subcellular location">
    <subcellularLocation>
        <location evidence="1">Endoplasmic reticulum membrane</location>
        <topology evidence="1">Single-pass type I membrane protein</topology>
    </subcellularLocation>
</comment>
<dbReference type="PROSITE" id="PS00194">
    <property type="entry name" value="THIOREDOXIN_1"/>
    <property type="match status" value="1"/>
</dbReference>
<dbReference type="InterPro" id="IPR052454">
    <property type="entry name" value="TMX_domain-containing"/>
</dbReference>
<evidence type="ECO:0000256" key="9">
    <source>
        <dbReference type="ARBA" id="ARBA00023136"/>
    </source>
</evidence>
<dbReference type="InterPro" id="IPR013766">
    <property type="entry name" value="Thioredoxin_domain"/>
</dbReference>
<reference evidence="16 17" key="2">
    <citation type="submission" date="2019-04" db="EMBL/GenBank/DDBJ databases">
        <title>The genome sequence of big-headed turtle.</title>
        <authorList>
            <person name="Gong S."/>
        </authorList>
    </citation>
    <scope>NUCLEOTIDE SEQUENCE [LARGE SCALE GENOMIC DNA]</scope>
    <source>
        <strain evidence="16">DO16091913</strain>
        <tissue evidence="16">Muscle</tissue>
    </source>
</reference>
<dbReference type="InterPro" id="IPR017937">
    <property type="entry name" value="Thioredoxin_CS"/>
</dbReference>
<feature type="region of interest" description="Disordered" evidence="12">
    <location>
        <begin position="234"/>
        <end position="281"/>
    </location>
</feature>
<comment type="caution">
    <text evidence="16">The sequence shown here is derived from an EMBL/GenBank/DDBJ whole genome shotgun (WGS) entry which is preliminary data.</text>
</comment>
<keyword evidence="17" id="KW-1185">Reference proteome</keyword>
<evidence type="ECO:0000259" key="15">
    <source>
        <dbReference type="PROSITE" id="PS51352"/>
    </source>
</evidence>
<evidence type="ECO:0000256" key="13">
    <source>
        <dbReference type="SAM" id="Phobius"/>
    </source>
</evidence>
<dbReference type="SUPFAM" id="SSF52833">
    <property type="entry name" value="Thioredoxin-like"/>
    <property type="match status" value="1"/>
</dbReference>
<keyword evidence="5 14" id="KW-0732">Signal</keyword>
<feature type="compositionally biased region" description="Acidic residues" evidence="12">
    <location>
        <begin position="238"/>
        <end position="256"/>
    </location>
</feature>
<evidence type="ECO:0000256" key="10">
    <source>
        <dbReference type="ARBA" id="ARBA00023157"/>
    </source>
</evidence>
<feature type="transmembrane region" description="Helical" evidence="13">
    <location>
        <begin position="185"/>
        <end position="205"/>
    </location>
</feature>
<dbReference type="PROSITE" id="PS51352">
    <property type="entry name" value="THIOREDOXIN_2"/>
    <property type="match status" value="1"/>
</dbReference>
<dbReference type="GO" id="GO:0005789">
    <property type="term" value="C:endoplasmic reticulum membrane"/>
    <property type="evidence" value="ECO:0007669"/>
    <property type="project" value="UniProtKB-SubCell"/>
</dbReference>
<dbReference type="InterPro" id="IPR036249">
    <property type="entry name" value="Thioredoxin-like_sf"/>
</dbReference>
<evidence type="ECO:0000256" key="12">
    <source>
        <dbReference type="SAM" id="MobiDB-lite"/>
    </source>
</evidence>
<dbReference type="Pfam" id="PF00085">
    <property type="entry name" value="Thioredoxin"/>
    <property type="match status" value="1"/>
</dbReference>
<dbReference type="PANTHER" id="PTHR46107:SF2">
    <property type="entry name" value="THIOREDOXIN-RELATED TRANSMEMBRANE PROTEIN 1"/>
    <property type="match status" value="1"/>
</dbReference>
<keyword evidence="2" id="KW-0813">Transport</keyword>
<keyword evidence="6" id="KW-0256">Endoplasmic reticulum</keyword>
<gene>
    <name evidence="16" type="ORF">DR999_PMT14582</name>
</gene>
<evidence type="ECO:0000256" key="8">
    <source>
        <dbReference type="ARBA" id="ARBA00022989"/>
    </source>
</evidence>
<feature type="signal peptide" evidence="14">
    <location>
        <begin position="1"/>
        <end position="30"/>
    </location>
</feature>
<evidence type="ECO:0000256" key="6">
    <source>
        <dbReference type="ARBA" id="ARBA00022824"/>
    </source>
</evidence>
<feature type="domain" description="Thioredoxin" evidence="15">
    <location>
        <begin position="8"/>
        <end position="134"/>
    </location>
</feature>
<sequence>MAASVRRCAVAWLVPAAGLLALLAGPGALGKWSEVKVLTDGTWRELLQGEWMIEFYAPWCPACQNLQPEWEKFAEWGEDLEVNIAKVDVTEQPGNPCTRLTFSSLNSCKDGEFRRYQGQRTKNDFINFISDQEWKSVEPVSSWFGPCSVLMSSMSALFQLSMWIRHCHNYFTENVGMPVWGSYAIFALATLFSGLILGLIMVFLADCLCPSKRHRPQQHHYQKKLAPESARLLKKLDEEQEADEEDLSDDEAEDKELADRNSSTNAVRQRPVNLAAATDKS</sequence>
<evidence type="ECO:0000256" key="5">
    <source>
        <dbReference type="ARBA" id="ARBA00022729"/>
    </source>
</evidence>
<evidence type="ECO:0000256" key="3">
    <source>
        <dbReference type="ARBA" id="ARBA00022553"/>
    </source>
</evidence>